<reference evidence="9 10" key="1">
    <citation type="submission" date="2019-08" db="EMBL/GenBank/DDBJ databases">
        <title>Five species of Acinetobacter isolated from floral nectar and animal pollinators.</title>
        <authorList>
            <person name="Hendry T.A."/>
        </authorList>
    </citation>
    <scope>NUCLEOTIDE SEQUENCE [LARGE SCALE GENOMIC DNA]</scope>
    <source>
        <strain evidence="9 10">MD18.27</strain>
    </source>
</reference>
<dbReference type="Proteomes" id="UP001339883">
    <property type="component" value="Unassembled WGS sequence"/>
</dbReference>
<dbReference type="SUPFAM" id="SSF54523">
    <property type="entry name" value="Pili subunits"/>
    <property type="match status" value="1"/>
</dbReference>
<evidence type="ECO:0000313" key="10">
    <source>
        <dbReference type="Proteomes" id="UP001339883"/>
    </source>
</evidence>
<evidence type="ECO:0000256" key="2">
    <source>
        <dbReference type="ARBA" id="ARBA00004442"/>
    </source>
</evidence>
<sequence>KTEVAAGTNVAGVSKTTGTNGQAIYTVNANGTTASAGSSAVTVTKGTTDSNNVTDYAVDLSQATKDSLASADSGLQTVQTQVDGTNVKSISKTDNTANFVSGTNVKLSDDGQGGIKVSTADDVTFNNVNTTNLTATGTTKLGDNFTVNSSGAIYTGPITSGDNITNKSYVDAQAAAAKTEVAAGTNVAGVSKTTGTNGQAIYTVNANGTTASAGSSALTVTKGTTDSNNVTDYAVDLSQATKDSLASADSGLQTVQTQVDGTNVKSISKTDNTANFVSGTNVKLSDDGQGGIKVSTADDVTFNNVNTTNLTATGTTKLGDNFTVNSSGASYTGPITSGDNITNKSYVDAQAAAAKTEVAAGTNVAGVSKTTGTNGQAIYTVNANGTTASAGSSAVTVTKGTTDSNNVTDYAVDLSQATKDSLASADSGLQTVQTQVDGTNVKSISKTDNTANFVSGTNVKLSDDGQGGIKVSTADDVTFNNVTVGDSTLTSDGLVIANGPSITKTGIDAAGTKITNVANGDISSTSQDAVTGNQLYGLGNNLTQLFGGNATYSNNQISWTNIGGTGQTTINDAISYVNSLATTANQGWKVATDSGVTATSTVKSGDTLNINGAQSSGVTVTNSGNNVTVGLSNQVKVGSGSTAISVDGTTGTIQTGSVQIDGSKGNVTAGQVTVNGTAGTVNGLSNTTWDANNIVSGQAATEDQLKQVAQSASAAATQAKTTVTAGDNVTVTSSKNTDGSTNYQVATSKDANFNTVTSGSITTDKLTSAGVTIDQNGINAGNQKVTNVASGAVTSTSTDAINGSQLYTSNSNIYSYLGGGADYATNTGPTYNVAGGTQTNVGDALNALDQKVTNVGNQLEQAFYTTNKRIDDLEKHANAGSAQALATAGLPQAYIPGKSMLAISGGTFRGENGYAIGMSSISDSGRWVFKVSGSGNSRGDFGGTVGTGIQW</sequence>
<dbReference type="InterPro" id="IPR011049">
    <property type="entry name" value="Serralysin-like_metalloprot_C"/>
</dbReference>
<evidence type="ECO:0000256" key="7">
    <source>
        <dbReference type="ARBA" id="ARBA00023237"/>
    </source>
</evidence>
<evidence type="ECO:0000256" key="6">
    <source>
        <dbReference type="ARBA" id="ARBA00023136"/>
    </source>
</evidence>
<evidence type="ECO:0000256" key="5">
    <source>
        <dbReference type="ARBA" id="ARBA00022729"/>
    </source>
</evidence>
<keyword evidence="6" id="KW-0472">Membrane</keyword>
<dbReference type="EMBL" id="VTDN01000005">
    <property type="protein sequence ID" value="MEB5476836.1"/>
    <property type="molecule type" value="Genomic_DNA"/>
</dbReference>
<dbReference type="Pfam" id="PF03895">
    <property type="entry name" value="YadA_anchor"/>
    <property type="match status" value="1"/>
</dbReference>
<organism evidence="9 10">
    <name type="scientific">Acinetobacter pollinis</name>
    <dbReference type="NCBI Taxonomy" id="2605270"/>
    <lineage>
        <taxon>Bacteria</taxon>
        <taxon>Pseudomonadati</taxon>
        <taxon>Pseudomonadota</taxon>
        <taxon>Gammaproteobacteria</taxon>
        <taxon>Moraxellales</taxon>
        <taxon>Moraxellaceae</taxon>
        <taxon>Acinetobacter</taxon>
    </lineage>
</organism>
<keyword evidence="7" id="KW-0998">Cell outer membrane</keyword>
<gene>
    <name evidence="9" type="ORF">I2F25_07230</name>
</gene>
<protein>
    <submittedName>
        <fullName evidence="9">YadA-like family protein</fullName>
    </submittedName>
</protein>
<comment type="caution">
    <text evidence="9">The sequence shown here is derived from an EMBL/GenBank/DDBJ whole genome shotgun (WGS) entry which is preliminary data.</text>
</comment>
<keyword evidence="4" id="KW-0812">Transmembrane</keyword>
<keyword evidence="5" id="KW-0732">Signal</keyword>
<name>A0ABU6DSL6_9GAMM</name>
<proteinExistence type="predicted"/>
<evidence type="ECO:0000259" key="8">
    <source>
        <dbReference type="Pfam" id="PF03895"/>
    </source>
</evidence>
<evidence type="ECO:0000256" key="1">
    <source>
        <dbReference type="ARBA" id="ARBA00004241"/>
    </source>
</evidence>
<evidence type="ECO:0000313" key="9">
    <source>
        <dbReference type="EMBL" id="MEB5476836.1"/>
    </source>
</evidence>
<dbReference type="Gene3D" id="2.20.70.140">
    <property type="match status" value="1"/>
</dbReference>
<dbReference type="Gene3D" id="1.20.5.170">
    <property type="match status" value="2"/>
</dbReference>
<dbReference type="Gene3D" id="3.30.1300.30">
    <property type="entry name" value="GSPII I/J protein-like"/>
    <property type="match status" value="1"/>
</dbReference>
<feature type="domain" description="Trimeric autotransporter adhesin YadA-like C-terminal membrane anchor" evidence="8">
    <location>
        <begin position="891"/>
        <end position="951"/>
    </location>
</feature>
<dbReference type="SUPFAM" id="SSF101967">
    <property type="entry name" value="Adhesin YadA, collagen-binding domain"/>
    <property type="match status" value="1"/>
</dbReference>
<feature type="non-terminal residue" evidence="9">
    <location>
        <position position="1"/>
    </location>
</feature>
<evidence type="ECO:0000256" key="3">
    <source>
        <dbReference type="ARBA" id="ARBA00022452"/>
    </source>
</evidence>
<accession>A0ABU6DSL6</accession>
<dbReference type="RefSeq" id="WP_325775290.1">
    <property type="nucleotide sequence ID" value="NZ_VTDN01000005.1"/>
</dbReference>
<evidence type="ECO:0000256" key="4">
    <source>
        <dbReference type="ARBA" id="ARBA00022692"/>
    </source>
</evidence>
<dbReference type="InterPro" id="IPR045584">
    <property type="entry name" value="Pilin-like"/>
</dbReference>
<dbReference type="InterPro" id="IPR005594">
    <property type="entry name" value="YadA_C"/>
</dbReference>
<keyword evidence="3" id="KW-1134">Transmembrane beta strand</keyword>
<comment type="subcellular location">
    <subcellularLocation>
        <location evidence="2">Cell outer membrane</location>
    </subcellularLocation>
    <subcellularLocation>
        <location evidence="1">Cell surface</location>
    </subcellularLocation>
</comment>
<keyword evidence="10" id="KW-1185">Reference proteome</keyword>